<gene>
    <name evidence="1" type="ordered locus">S70_04725</name>
</gene>
<dbReference type="Proteomes" id="UP000005012">
    <property type="component" value="Chromosome"/>
</dbReference>
<evidence type="ECO:0000313" key="1">
    <source>
        <dbReference type="EMBL" id="AFH92825.1"/>
    </source>
</evidence>
<dbReference type="OrthoDB" id="6457712at2"/>
<organism evidence="1 2">
    <name type="scientific">Providencia stuartii (strain MRSN 2154)</name>
    <dbReference type="NCBI Taxonomy" id="1157951"/>
    <lineage>
        <taxon>Bacteria</taxon>
        <taxon>Pseudomonadati</taxon>
        <taxon>Pseudomonadota</taxon>
        <taxon>Gammaproteobacteria</taxon>
        <taxon>Enterobacterales</taxon>
        <taxon>Morganellaceae</taxon>
        <taxon>Providencia</taxon>
    </lineage>
</organism>
<reference evidence="2" key="2">
    <citation type="submission" date="2012-04" db="EMBL/GenBank/DDBJ databases">
        <title>Complete genome sequence of Providencia stuartii clinical isolate MRSN 2154.</title>
        <authorList>
            <person name="Clifford R.J."/>
            <person name="Hang J."/>
            <person name="Riley M.C."/>
            <person name="Onmus-Leone F."/>
            <person name="Kuschner R.A."/>
            <person name="Lesho E.P."/>
            <person name="Waterman P.E."/>
        </authorList>
    </citation>
    <scope>NUCLEOTIDE SEQUENCE [LARGE SCALE GENOMIC DNA]</scope>
    <source>
        <strain evidence="2">MRSN 2154</strain>
    </source>
</reference>
<dbReference type="EMBL" id="CP003488">
    <property type="protein sequence ID" value="AFH92825.1"/>
    <property type="molecule type" value="Genomic_DNA"/>
</dbReference>
<dbReference type="AlphaFoldDB" id="A0A140NI68"/>
<sequence length="105" mass="11855">MTTLDFNLVQIIKDAWGDPLSVVDMVWDAGYQKTDFTIEEIIEMAVRRGAECEYYNFPSDSQPTTIEELSKWELADIIDEAMWVGTPAEVAAEILMNGYRKGGAE</sequence>
<dbReference type="KEGG" id="psi:S70_04725"/>
<proteinExistence type="predicted"/>
<dbReference type="HOGENOM" id="CLU_2235546_0_0_6"/>
<protein>
    <submittedName>
        <fullName evidence="1">Uncharacterized protein</fullName>
    </submittedName>
</protein>
<reference evidence="1 2" key="1">
    <citation type="journal article" date="2012" name="J. Bacteriol.">
        <title>Complete Genome Sequence of Providencia stuartii Clinical Isolate MRSN 2154.</title>
        <authorList>
            <person name="Clifford R.J."/>
            <person name="Hang J."/>
            <person name="Riley M.C."/>
            <person name="Onmus-Leone F."/>
            <person name="Kuschner R.A."/>
            <person name="Lesho E.P."/>
            <person name="Waterman P.E."/>
        </authorList>
    </citation>
    <scope>NUCLEOTIDE SEQUENCE [LARGE SCALE GENOMIC DNA]</scope>
    <source>
        <strain evidence="1 2">MRSN 2154</strain>
    </source>
</reference>
<dbReference type="RefSeq" id="WP_014656525.1">
    <property type="nucleotide sequence ID" value="NC_017731.1"/>
</dbReference>
<name>A0A140NI68_PROSM</name>
<evidence type="ECO:0000313" key="2">
    <source>
        <dbReference type="Proteomes" id="UP000005012"/>
    </source>
</evidence>
<accession>A0A140NI68</accession>
<dbReference type="PATRIC" id="fig|1157951.4.peg.936"/>